<dbReference type="EMBL" id="AJWN02000032">
    <property type="protein sequence ID" value="OEE63016.1"/>
    <property type="molecule type" value="Genomic_DNA"/>
</dbReference>
<reference evidence="1 2" key="1">
    <citation type="journal article" date="2012" name="Science">
        <title>Ecological populations of bacteria act as socially cohesive units of antibiotic production and resistance.</title>
        <authorList>
            <person name="Cordero O.X."/>
            <person name="Wildschutte H."/>
            <person name="Kirkup B."/>
            <person name="Proehl S."/>
            <person name="Ngo L."/>
            <person name="Hussain F."/>
            <person name="Le Roux F."/>
            <person name="Mincer T."/>
            <person name="Polz M.F."/>
        </authorList>
    </citation>
    <scope>NUCLEOTIDE SEQUENCE [LARGE SCALE GENOMIC DNA]</scope>
    <source>
        <strain evidence="1 2">FF-454</strain>
    </source>
</reference>
<gene>
    <name evidence="1" type="ORF">A1OK_20755</name>
</gene>
<proteinExistence type="predicted"/>
<dbReference type="Proteomes" id="UP000095039">
    <property type="component" value="Unassembled WGS sequence"/>
</dbReference>
<evidence type="ECO:0000313" key="1">
    <source>
        <dbReference type="EMBL" id="OEE63016.1"/>
    </source>
</evidence>
<keyword evidence="2" id="KW-1185">Reference proteome</keyword>
<accession>A0A1E5CBX8</accession>
<name>A0A1E5CBX8_9GAMM</name>
<organism evidence="1 2">
    <name type="scientific">Enterovibrio norvegicus FF-454</name>
    <dbReference type="NCBI Taxonomy" id="1185651"/>
    <lineage>
        <taxon>Bacteria</taxon>
        <taxon>Pseudomonadati</taxon>
        <taxon>Pseudomonadota</taxon>
        <taxon>Gammaproteobacteria</taxon>
        <taxon>Vibrionales</taxon>
        <taxon>Vibrionaceae</taxon>
        <taxon>Enterovibrio</taxon>
    </lineage>
</organism>
<dbReference type="AlphaFoldDB" id="A0A1E5CBX8"/>
<comment type="caution">
    <text evidence="1">The sequence shown here is derived from an EMBL/GenBank/DDBJ whole genome shotgun (WGS) entry which is preliminary data.</text>
</comment>
<evidence type="ECO:0000313" key="2">
    <source>
        <dbReference type="Proteomes" id="UP000095039"/>
    </source>
</evidence>
<dbReference type="RefSeq" id="WP_016958721.1">
    <property type="nucleotide sequence ID" value="NZ_AJWN02000032.1"/>
</dbReference>
<protein>
    <submittedName>
        <fullName evidence="1">Uncharacterized protein</fullName>
    </submittedName>
</protein>
<sequence>MPAIRYQHNDKSVVLHDAKIHGGSSLIPAYLKDGSLVYYPFGGFVSRDALKYEQTVQLTDIHGFSAATNEGNAFSESWRDVSSQTLLGAFIKGKYFVVLNNGKPITASRHKR</sequence>